<feature type="region of interest" description="Disordered" evidence="1">
    <location>
        <begin position="69"/>
        <end position="109"/>
    </location>
</feature>
<dbReference type="EMBL" id="GG673648">
    <property type="protein sequence ID" value="EER15226.1"/>
    <property type="molecule type" value="Genomic_DNA"/>
</dbReference>
<dbReference type="Proteomes" id="UP000007800">
    <property type="component" value="Unassembled WGS sequence"/>
</dbReference>
<evidence type="ECO:0000313" key="3">
    <source>
        <dbReference type="Proteomes" id="UP000007800"/>
    </source>
</evidence>
<sequence>MNFETDALSDTMMESERAQRRLRRNEVTERMIAQSHDFVSIGDETDVAGVGDDQLGVATVVNSGLTEAGERVSASNQDYVSHAHNLPDPPHTTDDPSRGDSSGRGRPVGTLATTVQGLSPITIKNGSYGSSADALARKEARAELAVARFPVFVGNHRYKDDQSPCTLPPVFGDVGYGQSTVFVGLTPDRHVCSDGSTRMALRYTYDIPWLSNKRLPRPLKEDWARLFKKDAMLVQKLKKEGHFDAYDNVFRKYEDQGAMVEIPIKSDDFAQIDAVIPHFPVYAPSAVSTKVRPVINGIYYRGIIGNGRGDEDPKANTLRSTIPSLTVFRCYEHVYLSDLKMAFYQLANAPAAKYVFCIVWNSRVFRLRGPGMGAPHAPSCLQDAVCRLGKLSVAKLPIPISKKLESEKFGRKCICWKPYMDDVVLGATSRSLLDVAHTAFTSACDRRGFPFQPAKERDRPPAEGCPGSTTSFSTTS</sequence>
<dbReference type="SUPFAM" id="SSF56672">
    <property type="entry name" value="DNA/RNA polymerases"/>
    <property type="match status" value="1"/>
</dbReference>
<keyword evidence="3" id="KW-1185">Reference proteome</keyword>
<dbReference type="AlphaFoldDB" id="C5KJW8"/>
<feature type="region of interest" description="Disordered" evidence="1">
    <location>
        <begin position="451"/>
        <end position="476"/>
    </location>
</feature>
<reference evidence="2 3" key="1">
    <citation type="submission" date="2008-07" db="EMBL/GenBank/DDBJ databases">
        <authorList>
            <person name="El-Sayed N."/>
            <person name="Caler E."/>
            <person name="Inman J."/>
            <person name="Amedeo P."/>
            <person name="Hass B."/>
            <person name="Wortman J."/>
        </authorList>
    </citation>
    <scope>NUCLEOTIDE SEQUENCE [LARGE SCALE GENOMIC DNA]</scope>
    <source>
        <strain evidence="3">ATCC 50983 / TXsc</strain>
    </source>
</reference>
<evidence type="ECO:0000313" key="2">
    <source>
        <dbReference type="EMBL" id="EER15226.1"/>
    </source>
</evidence>
<evidence type="ECO:0000256" key="1">
    <source>
        <dbReference type="SAM" id="MobiDB-lite"/>
    </source>
</evidence>
<dbReference type="OrthoDB" id="6772952at2759"/>
<dbReference type="RefSeq" id="XP_002783430.1">
    <property type="nucleotide sequence ID" value="XM_002783384.1"/>
</dbReference>
<name>C5KJW8_PERM5</name>
<evidence type="ECO:0008006" key="4">
    <source>
        <dbReference type="Google" id="ProtNLM"/>
    </source>
</evidence>
<dbReference type="InterPro" id="IPR043502">
    <property type="entry name" value="DNA/RNA_pol_sf"/>
</dbReference>
<proteinExistence type="predicted"/>
<organism evidence="3">
    <name type="scientific">Perkinsus marinus (strain ATCC 50983 / TXsc)</name>
    <dbReference type="NCBI Taxonomy" id="423536"/>
    <lineage>
        <taxon>Eukaryota</taxon>
        <taxon>Sar</taxon>
        <taxon>Alveolata</taxon>
        <taxon>Perkinsozoa</taxon>
        <taxon>Perkinsea</taxon>
        <taxon>Perkinsida</taxon>
        <taxon>Perkinsidae</taxon>
        <taxon>Perkinsus</taxon>
    </lineage>
</organism>
<accession>C5KJW8</accession>
<feature type="compositionally biased region" description="Polar residues" evidence="1">
    <location>
        <begin position="467"/>
        <end position="476"/>
    </location>
</feature>
<dbReference type="GeneID" id="9062129"/>
<feature type="compositionally biased region" description="Basic and acidic residues" evidence="1">
    <location>
        <begin position="91"/>
        <end position="103"/>
    </location>
</feature>
<gene>
    <name evidence="2" type="ORF">Pmar_PMAR006958</name>
</gene>
<dbReference type="InParanoid" id="C5KJW8"/>
<feature type="compositionally biased region" description="Basic and acidic residues" evidence="1">
    <location>
        <begin position="451"/>
        <end position="461"/>
    </location>
</feature>
<protein>
    <recommendedName>
        <fullName evidence="4">Reverse transcriptase domain-containing protein</fullName>
    </recommendedName>
</protein>